<comment type="caution">
    <text evidence="2">The sequence shown here is derived from an EMBL/GenBank/DDBJ whole genome shotgun (WGS) entry which is preliminary data.</text>
</comment>
<dbReference type="Proteomes" id="UP000638263">
    <property type="component" value="Unassembled WGS sequence"/>
</dbReference>
<evidence type="ECO:0000313" key="2">
    <source>
        <dbReference type="EMBL" id="GGL28027.1"/>
    </source>
</evidence>
<gene>
    <name evidence="2" type="ORF">GCM10011588_48560</name>
</gene>
<feature type="region of interest" description="Disordered" evidence="1">
    <location>
        <begin position="54"/>
        <end position="96"/>
    </location>
</feature>
<feature type="compositionally biased region" description="Basic and acidic residues" evidence="1">
    <location>
        <begin position="54"/>
        <end position="77"/>
    </location>
</feature>
<protein>
    <submittedName>
        <fullName evidence="2">Uncharacterized protein</fullName>
    </submittedName>
</protein>
<organism evidence="2 3">
    <name type="scientific">Nocardia jinanensis</name>
    <dbReference type="NCBI Taxonomy" id="382504"/>
    <lineage>
        <taxon>Bacteria</taxon>
        <taxon>Bacillati</taxon>
        <taxon>Actinomycetota</taxon>
        <taxon>Actinomycetes</taxon>
        <taxon>Mycobacteriales</taxon>
        <taxon>Nocardiaceae</taxon>
        <taxon>Nocardia</taxon>
    </lineage>
</organism>
<proteinExistence type="predicted"/>
<reference evidence="2" key="1">
    <citation type="journal article" date="2014" name="Int. J. Syst. Evol. Microbiol.">
        <title>Complete genome sequence of Corynebacterium casei LMG S-19264T (=DSM 44701T), isolated from a smear-ripened cheese.</title>
        <authorList>
            <consortium name="US DOE Joint Genome Institute (JGI-PGF)"/>
            <person name="Walter F."/>
            <person name="Albersmeier A."/>
            <person name="Kalinowski J."/>
            <person name="Ruckert C."/>
        </authorList>
    </citation>
    <scope>NUCLEOTIDE SEQUENCE</scope>
    <source>
        <strain evidence="2">CGMCC 4.3508</strain>
    </source>
</reference>
<sequence length="115" mass="12221">MYDAGQGLAVPPIVAEKVARTVTTRARLTASRDTIGGLVGTVAIHFGNDLSRLRTEPARSESVRKGIPDSGSEEKSRARSVLRIPHPDLTTHQPRNLNAISLPTAVTALEPLCSG</sequence>
<evidence type="ECO:0000313" key="3">
    <source>
        <dbReference type="Proteomes" id="UP000638263"/>
    </source>
</evidence>
<evidence type="ECO:0000256" key="1">
    <source>
        <dbReference type="SAM" id="MobiDB-lite"/>
    </source>
</evidence>
<dbReference type="AlphaFoldDB" id="A0A917VXD7"/>
<name>A0A917VXD7_9NOCA</name>
<reference evidence="2" key="2">
    <citation type="submission" date="2020-09" db="EMBL/GenBank/DDBJ databases">
        <authorList>
            <person name="Sun Q."/>
            <person name="Zhou Y."/>
        </authorList>
    </citation>
    <scope>NUCLEOTIDE SEQUENCE</scope>
    <source>
        <strain evidence="2">CGMCC 4.3508</strain>
    </source>
</reference>
<accession>A0A917VXD7</accession>
<keyword evidence="3" id="KW-1185">Reference proteome</keyword>
<dbReference type="EMBL" id="BMMH01000011">
    <property type="protein sequence ID" value="GGL28027.1"/>
    <property type="molecule type" value="Genomic_DNA"/>
</dbReference>